<organism evidence="2 3">
    <name type="scientific">Euroglyphus maynei</name>
    <name type="common">Mayne's house dust mite</name>
    <dbReference type="NCBI Taxonomy" id="6958"/>
    <lineage>
        <taxon>Eukaryota</taxon>
        <taxon>Metazoa</taxon>
        <taxon>Ecdysozoa</taxon>
        <taxon>Arthropoda</taxon>
        <taxon>Chelicerata</taxon>
        <taxon>Arachnida</taxon>
        <taxon>Acari</taxon>
        <taxon>Acariformes</taxon>
        <taxon>Sarcoptiformes</taxon>
        <taxon>Astigmata</taxon>
        <taxon>Psoroptidia</taxon>
        <taxon>Analgoidea</taxon>
        <taxon>Pyroglyphidae</taxon>
        <taxon>Pyroglyphinae</taxon>
        <taxon>Euroglyphus</taxon>
    </lineage>
</organism>
<feature type="compositionally biased region" description="Polar residues" evidence="1">
    <location>
        <begin position="68"/>
        <end position="84"/>
    </location>
</feature>
<sequence>MNQQKDNDPLNKNIIVIDVEKIHQSNMFDQPLTDRIQTMVDESRIITKMMNQPYKAIYQTVSSIRMSPKSIESPSATIPTLQPTESPPLEPLIEAGDESF</sequence>
<dbReference type="AlphaFoldDB" id="A0A1Y3AXL1"/>
<feature type="non-terminal residue" evidence="2">
    <location>
        <position position="100"/>
    </location>
</feature>
<keyword evidence="3" id="KW-1185">Reference proteome</keyword>
<evidence type="ECO:0000313" key="3">
    <source>
        <dbReference type="Proteomes" id="UP000194236"/>
    </source>
</evidence>
<comment type="caution">
    <text evidence="2">The sequence shown here is derived from an EMBL/GenBank/DDBJ whole genome shotgun (WGS) entry which is preliminary data.</text>
</comment>
<evidence type="ECO:0000313" key="2">
    <source>
        <dbReference type="EMBL" id="OTF72166.1"/>
    </source>
</evidence>
<gene>
    <name evidence="2" type="ORF">BLA29_012382</name>
</gene>
<protein>
    <submittedName>
        <fullName evidence="2">Uncharacterized protein</fullName>
    </submittedName>
</protein>
<feature type="region of interest" description="Disordered" evidence="1">
    <location>
        <begin position="68"/>
        <end position="100"/>
    </location>
</feature>
<dbReference type="EMBL" id="MUJZ01057570">
    <property type="protein sequence ID" value="OTF72166.1"/>
    <property type="molecule type" value="Genomic_DNA"/>
</dbReference>
<dbReference type="Proteomes" id="UP000194236">
    <property type="component" value="Unassembled WGS sequence"/>
</dbReference>
<name>A0A1Y3AXL1_EURMA</name>
<reference evidence="2 3" key="1">
    <citation type="submission" date="2017-03" db="EMBL/GenBank/DDBJ databases">
        <title>Genome Survey of Euroglyphus maynei.</title>
        <authorList>
            <person name="Arlian L.G."/>
            <person name="Morgan M.S."/>
            <person name="Rider S.D."/>
        </authorList>
    </citation>
    <scope>NUCLEOTIDE SEQUENCE [LARGE SCALE GENOMIC DNA]</scope>
    <source>
        <strain evidence="2">Arlian Lab</strain>
        <tissue evidence="2">Whole body</tissue>
    </source>
</reference>
<proteinExistence type="predicted"/>
<accession>A0A1Y3AXL1</accession>
<evidence type="ECO:0000256" key="1">
    <source>
        <dbReference type="SAM" id="MobiDB-lite"/>
    </source>
</evidence>